<keyword evidence="2 4" id="KW-0067">ATP-binding</keyword>
<dbReference type="Gene3D" id="3.40.50.300">
    <property type="entry name" value="P-loop containing nucleotide triphosphate hydrolases"/>
    <property type="match status" value="1"/>
</dbReference>
<dbReference type="EMBL" id="DSBT01000139">
    <property type="protein sequence ID" value="HDP77561.1"/>
    <property type="molecule type" value="Genomic_DNA"/>
</dbReference>
<dbReference type="GO" id="GO:0016887">
    <property type="term" value="F:ATP hydrolysis activity"/>
    <property type="evidence" value="ECO:0007669"/>
    <property type="project" value="InterPro"/>
</dbReference>
<dbReference type="PROSITE" id="PS50893">
    <property type="entry name" value="ABC_TRANSPORTER_2"/>
    <property type="match status" value="1"/>
</dbReference>
<dbReference type="InterPro" id="IPR003439">
    <property type="entry name" value="ABC_transporter-like_ATP-bd"/>
</dbReference>
<dbReference type="SMART" id="SM00382">
    <property type="entry name" value="AAA"/>
    <property type="match status" value="1"/>
</dbReference>
<dbReference type="PROSITE" id="PS00211">
    <property type="entry name" value="ABC_TRANSPORTER_1"/>
    <property type="match status" value="1"/>
</dbReference>
<comment type="caution">
    <text evidence="4">The sequence shown here is derived from an EMBL/GenBank/DDBJ whole genome shotgun (WGS) entry which is preliminary data.</text>
</comment>
<keyword evidence="1" id="KW-0547">Nucleotide-binding</keyword>
<dbReference type="AlphaFoldDB" id="A0A7C1GSC0"/>
<dbReference type="PANTHER" id="PTHR43790">
    <property type="entry name" value="CARBOHYDRATE TRANSPORT ATP-BINDING PROTEIN MG119-RELATED"/>
    <property type="match status" value="1"/>
</dbReference>
<dbReference type="Proteomes" id="UP000886198">
    <property type="component" value="Unassembled WGS sequence"/>
</dbReference>
<accession>A0A7C1GSC0</accession>
<evidence type="ECO:0000259" key="3">
    <source>
        <dbReference type="PROSITE" id="PS50893"/>
    </source>
</evidence>
<dbReference type="CDD" id="cd03216">
    <property type="entry name" value="ABC_Carb_Monos_I"/>
    <property type="match status" value="1"/>
</dbReference>
<evidence type="ECO:0000313" key="4">
    <source>
        <dbReference type="EMBL" id="HDP77561.1"/>
    </source>
</evidence>
<name>A0A7C1GSC0_9BACT</name>
<proteinExistence type="predicted"/>
<sequence>MDDVVLECRNIVKHYGNVEALNGVSFGLRKNEILGLVGDNGAGKSTLLKIIRGAVQPTSGEILINGKKVEFSSPMDAAEEGIQCVYQDLALVDQMTIVDNFFLGRELREKKLGFIPVLRKKKMENETEQALKQMEFSMDVKKKVSDLSGGQRQAIAVARAVFADPKIVLLDEPTSALSEIAKHEVFKLLKGLKEEHSLIFVTHDLNNTLQLCDRIIILKHGVIEYEGEVTKDLSLEELLSMM</sequence>
<evidence type="ECO:0000256" key="1">
    <source>
        <dbReference type="ARBA" id="ARBA00022741"/>
    </source>
</evidence>
<evidence type="ECO:0000256" key="2">
    <source>
        <dbReference type="ARBA" id="ARBA00022840"/>
    </source>
</evidence>
<dbReference type="InterPro" id="IPR003593">
    <property type="entry name" value="AAA+_ATPase"/>
</dbReference>
<dbReference type="InterPro" id="IPR017871">
    <property type="entry name" value="ABC_transporter-like_CS"/>
</dbReference>
<dbReference type="PANTHER" id="PTHR43790:SF8">
    <property type="entry name" value="SUGAR ABC TRANSPORTER ATP-BINDING PROTEIN"/>
    <property type="match status" value="1"/>
</dbReference>
<feature type="domain" description="ABC transporter" evidence="3">
    <location>
        <begin position="6"/>
        <end position="242"/>
    </location>
</feature>
<dbReference type="InterPro" id="IPR050107">
    <property type="entry name" value="ABC_carbohydrate_import_ATPase"/>
</dbReference>
<gene>
    <name evidence="4" type="ORF">ENN47_05125</name>
</gene>
<dbReference type="SUPFAM" id="SSF52540">
    <property type="entry name" value="P-loop containing nucleoside triphosphate hydrolases"/>
    <property type="match status" value="1"/>
</dbReference>
<dbReference type="GO" id="GO:0005524">
    <property type="term" value="F:ATP binding"/>
    <property type="evidence" value="ECO:0007669"/>
    <property type="project" value="UniProtKB-KW"/>
</dbReference>
<organism evidence="4">
    <name type="scientific">Mesotoga infera</name>
    <dbReference type="NCBI Taxonomy" id="1236046"/>
    <lineage>
        <taxon>Bacteria</taxon>
        <taxon>Thermotogati</taxon>
        <taxon>Thermotogota</taxon>
        <taxon>Thermotogae</taxon>
        <taxon>Kosmotogales</taxon>
        <taxon>Kosmotogaceae</taxon>
        <taxon>Mesotoga</taxon>
    </lineage>
</organism>
<reference evidence="4" key="1">
    <citation type="journal article" date="2020" name="mSystems">
        <title>Genome- and Community-Level Interaction Insights into Carbon Utilization and Element Cycling Functions of Hydrothermarchaeota in Hydrothermal Sediment.</title>
        <authorList>
            <person name="Zhou Z."/>
            <person name="Liu Y."/>
            <person name="Xu W."/>
            <person name="Pan J."/>
            <person name="Luo Z.H."/>
            <person name="Li M."/>
        </authorList>
    </citation>
    <scope>NUCLEOTIDE SEQUENCE [LARGE SCALE GENOMIC DNA]</scope>
    <source>
        <strain evidence="4">SpSt-1179</strain>
    </source>
</reference>
<dbReference type="Pfam" id="PF00005">
    <property type="entry name" value="ABC_tran"/>
    <property type="match status" value="1"/>
</dbReference>
<protein>
    <submittedName>
        <fullName evidence="4">Sugar ABC transporter ATP-binding protein</fullName>
    </submittedName>
</protein>
<dbReference type="InterPro" id="IPR027417">
    <property type="entry name" value="P-loop_NTPase"/>
</dbReference>